<dbReference type="CDD" id="cd02019">
    <property type="entry name" value="NK"/>
    <property type="match status" value="1"/>
</dbReference>
<evidence type="ECO:0000256" key="4">
    <source>
        <dbReference type="SAM" id="Coils"/>
    </source>
</evidence>
<accession>A0AAE0FFV4</accession>
<dbReference type="SUPFAM" id="SSF48403">
    <property type="entry name" value="Ankyrin repeat"/>
    <property type="match status" value="1"/>
</dbReference>
<keyword evidence="1" id="KW-0677">Repeat</keyword>
<feature type="coiled-coil region" evidence="4">
    <location>
        <begin position="436"/>
        <end position="463"/>
    </location>
</feature>
<dbReference type="InterPro" id="IPR007111">
    <property type="entry name" value="NACHT_NTPase"/>
</dbReference>
<feature type="region of interest" description="Disordered" evidence="5">
    <location>
        <begin position="2011"/>
        <end position="2055"/>
    </location>
</feature>
<evidence type="ECO:0000256" key="3">
    <source>
        <dbReference type="PROSITE-ProRule" id="PRU00023"/>
    </source>
</evidence>
<feature type="compositionally biased region" description="Basic and acidic residues" evidence="5">
    <location>
        <begin position="877"/>
        <end position="892"/>
    </location>
</feature>
<organism evidence="7 8">
    <name type="scientific">Cymbomonas tetramitiformis</name>
    <dbReference type="NCBI Taxonomy" id="36881"/>
    <lineage>
        <taxon>Eukaryota</taxon>
        <taxon>Viridiplantae</taxon>
        <taxon>Chlorophyta</taxon>
        <taxon>Pyramimonadophyceae</taxon>
        <taxon>Pyramimonadales</taxon>
        <taxon>Pyramimonadaceae</taxon>
        <taxon>Cymbomonas</taxon>
    </lineage>
</organism>
<dbReference type="Pfam" id="PF05729">
    <property type="entry name" value="NACHT"/>
    <property type="match status" value="1"/>
</dbReference>
<evidence type="ECO:0000256" key="1">
    <source>
        <dbReference type="ARBA" id="ARBA00022737"/>
    </source>
</evidence>
<feature type="region of interest" description="Disordered" evidence="5">
    <location>
        <begin position="868"/>
        <end position="892"/>
    </location>
</feature>
<evidence type="ECO:0000313" key="7">
    <source>
        <dbReference type="EMBL" id="KAK3258970.1"/>
    </source>
</evidence>
<dbReference type="Proteomes" id="UP001190700">
    <property type="component" value="Unassembled WGS sequence"/>
</dbReference>
<name>A0AAE0FFV4_9CHLO</name>
<comment type="caution">
    <text evidence="7">The sequence shown here is derived from an EMBL/GenBank/DDBJ whole genome shotgun (WGS) entry which is preliminary data.</text>
</comment>
<keyword evidence="4" id="KW-0175">Coiled coil</keyword>
<evidence type="ECO:0000256" key="5">
    <source>
        <dbReference type="SAM" id="MobiDB-lite"/>
    </source>
</evidence>
<feature type="repeat" description="ANK" evidence="3">
    <location>
        <begin position="2364"/>
        <end position="2396"/>
    </location>
</feature>
<proteinExistence type="predicted"/>
<evidence type="ECO:0000259" key="6">
    <source>
        <dbReference type="SMART" id="SM00382"/>
    </source>
</evidence>
<dbReference type="PANTHER" id="PTHR24166">
    <property type="entry name" value="ROLLING PEBBLES, ISOFORM B"/>
    <property type="match status" value="1"/>
</dbReference>
<dbReference type="InterPro" id="IPR050889">
    <property type="entry name" value="Dendritic_Spine_Reg/Scaffold"/>
</dbReference>
<feature type="domain" description="AAA+ ATPase" evidence="6">
    <location>
        <begin position="1350"/>
        <end position="1510"/>
    </location>
</feature>
<dbReference type="SUPFAM" id="SSF52540">
    <property type="entry name" value="P-loop containing nucleoside triphosphate hydrolases"/>
    <property type="match status" value="1"/>
</dbReference>
<protein>
    <recommendedName>
        <fullName evidence="6">AAA+ ATPase domain-containing protein</fullName>
    </recommendedName>
</protein>
<dbReference type="Pfam" id="PF12796">
    <property type="entry name" value="Ank_2"/>
    <property type="match status" value="1"/>
</dbReference>
<dbReference type="Pfam" id="PF13637">
    <property type="entry name" value="Ank_4"/>
    <property type="match status" value="1"/>
</dbReference>
<dbReference type="PROSITE" id="PS50088">
    <property type="entry name" value="ANK_REPEAT"/>
    <property type="match status" value="4"/>
</dbReference>
<dbReference type="PANTHER" id="PTHR24166:SF48">
    <property type="entry name" value="PROTEIN VAPYRIN"/>
    <property type="match status" value="1"/>
</dbReference>
<dbReference type="InterPro" id="IPR003593">
    <property type="entry name" value="AAA+_ATPase"/>
</dbReference>
<dbReference type="InterPro" id="IPR002110">
    <property type="entry name" value="Ankyrin_rpt"/>
</dbReference>
<dbReference type="EMBL" id="LGRX02019109">
    <property type="protein sequence ID" value="KAK3258970.1"/>
    <property type="molecule type" value="Genomic_DNA"/>
</dbReference>
<dbReference type="Gene3D" id="1.25.40.20">
    <property type="entry name" value="Ankyrin repeat-containing domain"/>
    <property type="match status" value="2"/>
</dbReference>
<evidence type="ECO:0000256" key="2">
    <source>
        <dbReference type="ARBA" id="ARBA00023043"/>
    </source>
</evidence>
<reference evidence="7 8" key="1">
    <citation type="journal article" date="2015" name="Genome Biol. Evol.">
        <title>Comparative Genomics of a Bacterivorous Green Alga Reveals Evolutionary Causalities and Consequences of Phago-Mixotrophic Mode of Nutrition.</title>
        <authorList>
            <person name="Burns J.A."/>
            <person name="Paasch A."/>
            <person name="Narechania A."/>
            <person name="Kim E."/>
        </authorList>
    </citation>
    <scope>NUCLEOTIDE SEQUENCE [LARGE SCALE GENOMIC DNA]</scope>
    <source>
        <strain evidence="7 8">PLY_AMNH</strain>
    </source>
</reference>
<dbReference type="Gene3D" id="3.40.50.300">
    <property type="entry name" value="P-loop containing nucleotide triphosphate hydrolases"/>
    <property type="match status" value="1"/>
</dbReference>
<keyword evidence="2 3" id="KW-0040">ANK repeat</keyword>
<feature type="region of interest" description="Disordered" evidence="5">
    <location>
        <begin position="1066"/>
        <end position="1102"/>
    </location>
</feature>
<evidence type="ECO:0000313" key="8">
    <source>
        <dbReference type="Proteomes" id="UP001190700"/>
    </source>
</evidence>
<feature type="repeat" description="ANK" evidence="3">
    <location>
        <begin position="2395"/>
        <end position="2427"/>
    </location>
</feature>
<keyword evidence="8" id="KW-1185">Reference proteome</keyword>
<dbReference type="PROSITE" id="PS50297">
    <property type="entry name" value="ANK_REP_REGION"/>
    <property type="match status" value="3"/>
</dbReference>
<feature type="compositionally biased region" description="Basic and acidic residues" evidence="5">
    <location>
        <begin position="1068"/>
        <end position="1077"/>
    </location>
</feature>
<feature type="repeat" description="ANK" evidence="3">
    <location>
        <begin position="2312"/>
        <end position="2363"/>
    </location>
</feature>
<dbReference type="InterPro" id="IPR036770">
    <property type="entry name" value="Ankyrin_rpt-contain_sf"/>
</dbReference>
<feature type="coiled-coil region" evidence="4">
    <location>
        <begin position="373"/>
        <end position="400"/>
    </location>
</feature>
<feature type="repeat" description="ANK" evidence="3">
    <location>
        <begin position="2184"/>
        <end position="2216"/>
    </location>
</feature>
<dbReference type="SMART" id="SM00248">
    <property type="entry name" value="ANK"/>
    <property type="match status" value="5"/>
</dbReference>
<feature type="compositionally biased region" description="Basic and acidic residues" evidence="5">
    <location>
        <begin position="1084"/>
        <end position="1102"/>
    </location>
</feature>
<gene>
    <name evidence="7" type="ORF">CYMTET_32009</name>
</gene>
<sequence>MELVDDQLNVLQALGQRSPTRRDEALDALHRVFTVANAVAHVTAARRATAPSGHTVDDKVSFEAKHGQDIRILVGILLDAAVRCAAAGPEMRARLLCLLQCADRMLWTGVEPYAGEEDLSRAWQTQLRAIRKVCRVPRAPAEVPLGIATQELIMARLELRMHHLPRSRDLHKAVAAGADLAFGLVKSIFMMKVDEALVRGAKSAAGLALDVGYRALTARCFGELALQDDFSVLACGVPAEGMGEKAIETVGEEVDRWLRCLQVRHFQWGGVGAEGGGWKPTPGRWEPKAAFAALLADVAVGAEGAALHAHTLPPALLWRLCEGDSSRELLGLGDLMSLGVFAGTREHPPAMVRLSQWAQRLLQRPSSLAEWREEGFEILNEELRRVAERAQAELAGVSGRLFADGAHTAMALATFGEELSAPQTGHVALKPQSRRKREVEKLLEEYRQAIKALREVLRKMRAAVEAVVPAVTRVSKLLHVLAGSRAASLAPEARAAHLFGALRHMLLPCGVGAAAQGSGAGGSPASRSEGLREQMHAQLAAQLKAAFDAASWHDDLLQVARADGKVTSQGKVGGASRTWDELVAIVPRLGTAVAQVEDVLTKEARSWRKLECGAAVVTGVLVRPEEGKPGQSDAVPAAAGDALGKLHERYMEEKVQLRQHCDQIDALLQITGDTPRKGDAQGRGWREDLEDACLQCAAATGDAPEEAANGRGNVNEELEKATERIVTQLVNAILPPAMVEDGGLLFKLDAALEAVGESLSGSAAAGGEETRLAQFVGSAAAHADAGLVLLEELAVGARRCDKALERISRDIDRALQALSSTPQAPKRSILPLWAGSKGQPPAGQPTDLAQLVNELAGGLQLLEAALRETDPSASEARPSRSEHDPEELPRDRSRLLEHVRALRAGRSSEAAPVLSATEAQVVVPVLRLLRALEGLQGLSHMRLPPLGSADAEPSAAEELAERMEKGAAKGLAEVVQGTVNGMKVEAIELLESAAKRCGVEGVAKAVGEVCGVVESPALGLVGDVARWCGSGWGDEQVWRVREVAVLGAMRVIHGLQGGGNAKIVSSRAEAEEKRGGSEAEAEAEAERRKAMQEEAMKKSKDLHERQNVLESLRRRVMRCLAFEPEAAVRAVLARGEGLAAEMCLAAPAECTRGEDRGKQVEPEAPEVEARAQAAAREEQCAAWSATAADVEAEMEARMKKLAELRQKAEREPDTLCRQELLVRCREEQAVLVQASRNVKEVGSWLGVLVEFLAGIDTKLDAIGVQLDELQAGVRMLGEDLRRLVGRPVLEVLREKRERRAKQWAQLRDRVHIPIEGMKADENGEFALDKERSQAEDMLTLVTREFLQSKQKDVLLLSGPAGSGKSTFVRQLEHYLESVLAKEYVDVLLVMVSLPTLQNPVTDLFTEALRLKGLREAQIHELRDLVQAGEVRLVLLLDAYDELKPQFQFTNLYVSNSLEQFRRQDHAQDGKASPSSSWVGPKVIVTSRTELLMRDKQYANSFVPLEMDNEDKCDDNKAMGFFLELRIVSFENKLDAYMHAKVALEVRRAFQLRVGALAPVSEEAARGLFEAARKAFGVSGDSAECECVEATCLAVAVTGGDEVPPERMTQLNNGSKKLPTDGDGALPFYQMALVLATALKELPADLDMCLRAFAGEQAQLGQEERIWQHADYRRTFNVIPELQELTTTPFMVEIVTEILPQLDAMQSTDASIKAKLLLLLDERATQLTWRQICTWRSEHDVDRAGQPAAMRAPILQRVQEALDRPAEGERGEAELKALEELSIRVGDVLKEKKLVLEQPKLVAIARAQTKRWRGAMPDGRARRNVVGDGKDEAVDDVVEDVLEDLMIDAAAEEEICGRVVRYVLRIALCRTKVRGSDIYRMFVARYVEREARKAAAGGAHTTDSVRREGRQYAQRLALEMVSESVSKVPIASDSELFHEESIWDPFLRGEELLQAAQKAAPVLNDGTMLTFIHKTVQEYLCAAALRDSLHRVFHDLAVPLKRLQEDLIQSTAPADSMQLEQGHASEREQKGRGAGGPRSAQDVSAGVRVGPEGSAQEDAAVTEKALLRVEQRLLKSVWARVDLRREDVVRDFLVDMFLDEPELVAEVHLLVTWVERRCKGGRLQRGEACEGGMLPENVRAVLGGALPKRDGGTLLHAAASEGSYFAVTMALEMIDAILLEAVDADGRTPLFCAAQRGHTQVVAALRAAGAKHDARSKLQPSVRLLAALPFTKIPETYFGEAVRAAEPAVHLERGLVSIGGKECILEHGIIGAPAAAPIEGSWRYEVDVDLKWNDRAAIQFDAGADLSHANANDGWTPAHKAAAGGHVEALRVLPGRWFAAVERGMVEMVRELVDKGAEVDAEDGEGRTALTVALAFGQEAAARALLEAGAGANAGTGQRPLHTAVEKEMVEVLSVLVEKGAEVDEEDGEGRTALTLALAGRGR</sequence>
<dbReference type="InterPro" id="IPR027417">
    <property type="entry name" value="P-loop_NTPase"/>
</dbReference>
<dbReference type="SMART" id="SM00382">
    <property type="entry name" value="AAA"/>
    <property type="match status" value="1"/>
</dbReference>